<protein>
    <submittedName>
        <fullName evidence="2">Replication-relaxation family protein</fullName>
    </submittedName>
</protein>
<dbReference type="RefSeq" id="WP_267568580.1">
    <property type="nucleotide sequence ID" value="NZ_JAPNTZ010000018.1"/>
</dbReference>
<sequence>MSSPPGPPPGATPGEQPSPGGQASTPAGLRQQAAPGAARAPRNIPAGDVSPQGAPDRRRRTAARPARAAADDLLGISWRLEPRDYVIAHLLDEHRFLTTEQITAILFTSARTCRNRLDVLRRIGFIDWFMPVHPARGRLPVHWIPGRLSARYVALHHGRPAPSARMWRQARDTSPAQATSTGHLAHADGVNQFFVDLLAHSRAHPHTRLTRWWSAARTFATINHNTRPDAHGVWRDGARQAAFFLEHDTGTESHPVRAAKLAGYRTLGDKGLSWPVLFWLPSITVETHLHQHLERHTGGHGVTVATAARDYAATHGGPAGPVWRMPGDTHRLPLAALPGPTGPGGLAYHPGPPAAEEDPLYLLRGTPDQRA</sequence>
<reference evidence="2" key="1">
    <citation type="submission" date="2022-11" db="EMBL/GenBank/DDBJ databases">
        <authorList>
            <person name="Somphong A."/>
            <person name="Phongsopitanun W."/>
        </authorList>
    </citation>
    <scope>NUCLEOTIDE SEQUENCE</scope>
    <source>
        <strain evidence="2">Pm04-4</strain>
    </source>
</reference>
<name>A0ABT4BBX1_9ACTN</name>
<comment type="caution">
    <text evidence="2">The sequence shown here is derived from an EMBL/GenBank/DDBJ whole genome shotgun (WGS) entry which is preliminary data.</text>
</comment>
<gene>
    <name evidence="2" type="ORF">OWR29_39025</name>
</gene>
<evidence type="ECO:0000313" key="3">
    <source>
        <dbReference type="Proteomes" id="UP001151002"/>
    </source>
</evidence>
<dbReference type="InterPro" id="IPR025855">
    <property type="entry name" value="Replic_Relax"/>
</dbReference>
<dbReference type="EMBL" id="JAPNTZ010000018">
    <property type="protein sequence ID" value="MCY1144024.1"/>
    <property type="molecule type" value="Genomic_DNA"/>
</dbReference>
<feature type="compositionally biased region" description="Low complexity" evidence="1">
    <location>
        <begin position="26"/>
        <end position="47"/>
    </location>
</feature>
<accession>A0ABT4BBX1</accession>
<dbReference type="Pfam" id="PF13814">
    <property type="entry name" value="Replic_Relax"/>
    <property type="match status" value="1"/>
</dbReference>
<feature type="region of interest" description="Disordered" evidence="1">
    <location>
        <begin position="334"/>
        <end position="371"/>
    </location>
</feature>
<evidence type="ECO:0000313" key="2">
    <source>
        <dbReference type="EMBL" id="MCY1144024.1"/>
    </source>
</evidence>
<proteinExistence type="predicted"/>
<feature type="compositionally biased region" description="Pro residues" evidence="1">
    <location>
        <begin position="1"/>
        <end position="11"/>
    </location>
</feature>
<keyword evidence="3" id="KW-1185">Reference proteome</keyword>
<evidence type="ECO:0000256" key="1">
    <source>
        <dbReference type="SAM" id="MobiDB-lite"/>
    </source>
</evidence>
<feature type="region of interest" description="Disordered" evidence="1">
    <location>
        <begin position="1"/>
        <end position="66"/>
    </location>
</feature>
<dbReference type="Proteomes" id="UP001151002">
    <property type="component" value="Unassembled WGS sequence"/>
</dbReference>
<organism evidence="2 3">
    <name type="scientific">Paractinoplanes pyxinae</name>
    <dbReference type="NCBI Taxonomy" id="2997416"/>
    <lineage>
        <taxon>Bacteria</taxon>
        <taxon>Bacillati</taxon>
        <taxon>Actinomycetota</taxon>
        <taxon>Actinomycetes</taxon>
        <taxon>Micromonosporales</taxon>
        <taxon>Micromonosporaceae</taxon>
        <taxon>Paractinoplanes</taxon>
    </lineage>
</organism>